<feature type="repeat" description="Cell wall-binding" evidence="2">
    <location>
        <begin position="71"/>
        <end position="92"/>
    </location>
</feature>
<evidence type="ECO:0000256" key="2">
    <source>
        <dbReference type="PROSITE-ProRule" id="PRU00591"/>
    </source>
</evidence>
<dbReference type="OrthoDB" id="1864143at2"/>
<dbReference type="Pfam" id="PF19085">
    <property type="entry name" value="Choline_bind_2"/>
    <property type="match status" value="1"/>
</dbReference>
<dbReference type="STRING" id="610130.Closa_0755"/>
<dbReference type="Gene3D" id="2.10.270.10">
    <property type="entry name" value="Cholin Binding"/>
    <property type="match status" value="1"/>
</dbReference>
<dbReference type="SUPFAM" id="SSF69360">
    <property type="entry name" value="Cell wall binding repeat"/>
    <property type="match status" value="1"/>
</dbReference>
<dbReference type="KEGG" id="csh:Closa_0755"/>
<dbReference type="AlphaFoldDB" id="D9R5H4"/>
<keyword evidence="1" id="KW-0677">Repeat</keyword>
<name>D9R5H4_LACSW</name>
<dbReference type="EMBL" id="CP002109">
    <property type="protein sequence ID" value="ADL03380.1"/>
    <property type="molecule type" value="Genomic_DNA"/>
</dbReference>
<gene>
    <name evidence="3" type="ordered locus">Closa_0755</name>
</gene>
<organism evidence="3 4">
    <name type="scientific">Lacrimispora saccharolytica (strain ATCC 35040 / DSM 2544 / NRCC 2533 / WM1)</name>
    <name type="common">Clostridium saccharolyticum</name>
    <dbReference type="NCBI Taxonomy" id="610130"/>
    <lineage>
        <taxon>Bacteria</taxon>
        <taxon>Bacillati</taxon>
        <taxon>Bacillota</taxon>
        <taxon>Clostridia</taxon>
        <taxon>Lachnospirales</taxon>
        <taxon>Lachnospiraceae</taxon>
        <taxon>Lacrimispora</taxon>
    </lineage>
</organism>
<proteinExistence type="predicted"/>
<dbReference type="HOGENOM" id="CLU_1999979_0_0_9"/>
<dbReference type="InterPro" id="IPR018337">
    <property type="entry name" value="Cell_wall/Cho-bd_repeat"/>
</dbReference>
<dbReference type="PaxDb" id="610130-Closa_0755"/>
<dbReference type="RefSeq" id="WP_013271475.1">
    <property type="nucleotide sequence ID" value="NC_014376.1"/>
</dbReference>
<evidence type="ECO:0000313" key="4">
    <source>
        <dbReference type="Proteomes" id="UP000001662"/>
    </source>
</evidence>
<dbReference type="PROSITE" id="PS51170">
    <property type="entry name" value="CW"/>
    <property type="match status" value="1"/>
</dbReference>
<accession>D9R5H4</accession>
<evidence type="ECO:0000256" key="1">
    <source>
        <dbReference type="ARBA" id="ARBA00022737"/>
    </source>
</evidence>
<dbReference type="Proteomes" id="UP000001662">
    <property type="component" value="Chromosome"/>
</dbReference>
<reference evidence="3" key="1">
    <citation type="submission" date="2010-07" db="EMBL/GenBank/DDBJ databases">
        <title>Complete sequence of Clostridium saccharolyticum WM1.</title>
        <authorList>
            <consortium name="US DOE Joint Genome Institute"/>
            <person name="Lucas S."/>
            <person name="Copeland A."/>
            <person name="Lapidus A."/>
            <person name="Cheng J.-F."/>
            <person name="Bruce D."/>
            <person name="Goodwin L."/>
            <person name="Pitluck S."/>
            <person name="Chertkov O."/>
            <person name="Detter J.C."/>
            <person name="Han C."/>
            <person name="Tapia R."/>
            <person name="Land M."/>
            <person name="Hauser L."/>
            <person name="Chang Y.-J."/>
            <person name="Jeffries C."/>
            <person name="Kyrpides N."/>
            <person name="Ivanova N."/>
            <person name="Mikhailova N."/>
            <person name="Mouttaki H."/>
            <person name="Lin L."/>
            <person name="Zhou J."/>
            <person name="Hemme C.L."/>
            <person name="Woyke T."/>
        </authorList>
    </citation>
    <scope>NUCLEOTIDE SEQUENCE [LARGE SCALE GENOMIC DNA]</scope>
    <source>
        <strain evidence="3">WM1</strain>
    </source>
</reference>
<sequence>MRIKRMLFVIVIMLFSLNIAAFAEERRPLGEGETRPRWVVPNEDYIPIKNAWHHEYDGAWVYLDETGYTLQNTWFHDPSDGKWYYFDEYCYMLHDTTTPDGYTVGPDGAWVKDGQVVVETVANK</sequence>
<keyword evidence="4" id="KW-1185">Reference proteome</keyword>
<evidence type="ECO:0000313" key="3">
    <source>
        <dbReference type="EMBL" id="ADL03380.1"/>
    </source>
</evidence>
<dbReference type="eggNOG" id="ENOG5030JNA">
    <property type="taxonomic scope" value="Bacteria"/>
</dbReference>
<protein>
    <submittedName>
        <fullName evidence="3">Uncharacterized protein</fullName>
    </submittedName>
</protein>